<name>A0A5J4VVE3_9EUKA</name>
<comment type="caution">
    <text evidence="1">The sequence shown here is derived from an EMBL/GenBank/DDBJ whole genome shotgun (WGS) entry which is preliminary data.</text>
</comment>
<evidence type="ECO:0000313" key="2">
    <source>
        <dbReference type="Proteomes" id="UP000324800"/>
    </source>
</evidence>
<reference evidence="1 2" key="1">
    <citation type="submission" date="2019-03" db="EMBL/GenBank/DDBJ databases">
        <title>Single cell metagenomics reveals metabolic interactions within the superorganism composed of flagellate Streblomastix strix and complex community of Bacteroidetes bacteria on its surface.</title>
        <authorList>
            <person name="Treitli S.C."/>
            <person name="Kolisko M."/>
            <person name="Husnik F."/>
            <person name="Keeling P."/>
            <person name="Hampl V."/>
        </authorList>
    </citation>
    <scope>NUCLEOTIDE SEQUENCE [LARGE SCALE GENOMIC DNA]</scope>
    <source>
        <strain evidence="1">ST1C</strain>
    </source>
</reference>
<dbReference type="AlphaFoldDB" id="A0A5J4VVE3"/>
<organism evidence="1 2">
    <name type="scientific">Streblomastix strix</name>
    <dbReference type="NCBI Taxonomy" id="222440"/>
    <lineage>
        <taxon>Eukaryota</taxon>
        <taxon>Metamonada</taxon>
        <taxon>Preaxostyla</taxon>
        <taxon>Oxymonadida</taxon>
        <taxon>Streblomastigidae</taxon>
        <taxon>Streblomastix</taxon>
    </lineage>
</organism>
<dbReference type="Proteomes" id="UP000324800">
    <property type="component" value="Unassembled WGS sequence"/>
</dbReference>
<proteinExistence type="predicted"/>
<dbReference type="OrthoDB" id="265717at2759"/>
<accession>A0A5J4VVE3</accession>
<evidence type="ECO:0000313" key="1">
    <source>
        <dbReference type="EMBL" id="KAA6386492.1"/>
    </source>
</evidence>
<dbReference type="EMBL" id="SNRW01004781">
    <property type="protein sequence ID" value="KAA6386492.1"/>
    <property type="molecule type" value="Genomic_DNA"/>
</dbReference>
<protein>
    <submittedName>
        <fullName evidence="1">Uncharacterized protein</fullName>
    </submittedName>
</protein>
<sequence>MSSQSVESFNIDYTEQLGFNAVAAQNLMPGDVVISEQPFSYAISSEREVSSTFVYWTLGAYGPSSQQTVK</sequence>
<gene>
    <name evidence="1" type="ORF">EZS28_017983</name>
</gene>